<reference evidence="2" key="1">
    <citation type="journal article" date="2020" name="Fungal Divers.">
        <title>Resolving the Mortierellaceae phylogeny through synthesis of multi-gene phylogenetics and phylogenomics.</title>
        <authorList>
            <person name="Vandepol N."/>
            <person name="Liber J."/>
            <person name="Desiro A."/>
            <person name="Na H."/>
            <person name="Kennedy M."/>
            <person name="Barry K."/>
            <person name="Grigoriev I.V."/>
            <person name="Miller A.N."/>
            <person name="O'Donnell K."/>
            <person name="Stajich J.E."/>
            <person name="Bonito G."/>
        </authorList>
    </citation>
    <scope>NUCLEOTIDE SEQUENCE</scope>
    <source>
        <strain evidence="2">NVP1</strain>
    </source>
</reference>
<evidence type="ECO:0000313" key="3">
    <source>
        <dbReference type="Proteomes" id="UP000696485"/>
    </source>
</evidence>
<keyword evidence="3" id="KW-1185">Reference proteome</keyword>
<comment type="caution">
    <text evidence="2">The sequence shown here is derived from an EMBL/GenBank/DDBJ whole genome shotgun (WGS) entry which is preliminary data.</text>
</comment>
<sequence length="454" mass="52122">MASDSFMASFDFGGLVETRPPSRSNQRRPHTPPQPQSPPRPQPQPAQAPELTEYDLEAQQTADLEIQTEEIIQSQEYLDNIVIDEGPFTECQPPWERSKDANETILKEAQWMKAKKSEIATARKEMLALQQTLAGLTDFASQISELAAYKMSKPAVDSVDDIASLLHDDNERIIKEQQPWSFMSNFTILSDKVPHLFLVLPWEKGSWNLDDISTYKFRLYFFCEYGDYSQTPDSPIPRTLHIAKHSGYNLLEPLAFFKCFGEYTLLVMETLRQEMLTRRVVVPTEGYLNNLDGIQHIIEGYEHSNRTLAPVVEETIDFIRTHVTSRDELRLRSEIEARTGSIRRHVSQGSRKGKDPNPNVEECTDPFLMLTTREEEFLGYDLIDLPLHLENGLEEIKRLGNLYRTVVDNDIMLKPLPDKGEPKYMCIDHYIKHSQAYSIDYVEEFVTEAGGLLT</sequence>
<dbReference type="EMBL" id="JAAAUY010000017">
    <property type="protein sequence ID" value="KAF9337764.1"/>
    <property type="molecule type" value="Genomic_DNA"/>
</dbReference>
<accession>A0A9P5STX5</accession>
<evidence type="ECO:0000256" key="1">
    <source>
        <dbReference type="SAM" id="MobiDB-lite"/>
    </source>
</evidence>
<feature type="region of interest" description="Disordered" evidence="1">
    <location>
        <begin position="1"/>
        <end position="50"/>
    </location>
</feature>
<protein>
    <submittedName>
        <fullName evidence="2">Uncharacterized protein</fullName>
    </submittedName>
</protein>
<organism evidence="2 3">
    <name type="scientific">Podila minutissima</name>
    <dbReference type="NCBI Taxonomy" id="64525"/>
    <lineage>
        <taxon>Eukaryota</taxon>
        <taxon>Fungi</taxon>
        <taxon>Fungi incertae sedis</taxon>
        <taxon>Mucoromycota</taxon>
        <taxon>Mortierellomycotina</taxon>
        <taxon>Mortierellomycetes</taxon>
        <taxon>Mortierellales</taxon>
        <taxon>Mortierellaceae</taxon>
        <taxon>Podila</taxon>
    </lineage>
</organism>
<evidence type="ECO:0000313" key="2">
    <source>
        <dbReference type="EMBL" id="KAF9337764.1"/>
    </source>
</evidence>
<gene>
    <name evidence="2" type="ORF">BG006_002798</name>
</gene>
<name>A0A9P5STX5_9FUNG</name>
<dbReference type="AlphaFoldDB" id="A0A9P5STX5"/>
<dbReference type="Proteomes" id="UP000696485">
    <property type="component" value="Unassembled WGS sequence"/>
</dbReference>
<proteinExistence type="predicted"/>
<feature type="compositionally biased region" description="Pro residues" evidence="1">
    <location>
        <begin position="31"/>
        <end position="46"/>
    </location>
</feature>